<reference evidence="2" key="2">
    <citation type="submission" date="2019-07" db="EMBL/GenBank/DDBJ databases">
        <authorList>
            <person name="Seetharam A."/>
            <person name="Woodhouse M."/>
            <person name="Cannon E."/>
        </authorList>
    </citation>
    <scope>NUCLEOTIDE SEQUENCE [LARGE SCALE GENOMIC DNA]</scope>
    <source>
        <strain evidence="2">cv. B73</strain>
    </source>
</reference>
<dbReference type="Gramene" id="Zm00001eb035540_T001">
    <property type="protein sequence ID" value="Zm00001eb035540_P001"/>
    <property type="gene ID" value="Zm00001eb035540"/>
</dbReference>
<feature type="compositionally biased region" description="Basic residues" evidence="1">
    <location>
        <begin position="36"/>
        <end position="56"/>
    </location>
</feature>
<feature type="compositionally biased region" description="Basic and acidic residues" evidence="1">
    <location>
        <begin position="382"/>
        <end position="396"/>
    </location>
</feature>
<protein>
    <submittedName>
        <fullName evidence="2">Uncharacterized protein</fullName>
    </submittedName>
</protein>
<feature type="compositionally biased region" description="Basic and acidic residues" evidence="1">
    <location>
        <begin position="462"/>
        <end position="473"/>
    </location>
</feature>
<feature type="compositionally biased region" description="Gly residues" evidence="1">
    <location>
        <begin position="435"/>
        <end position="460"/>
    </location>
</feature>
<feature type="compositionally biased region" description="Basic residues" evidence="1">
    <location>
        <begin position="1"/>
        <end position="12"/>
    </location>
</feature>
<evidence type="ECO:0000256" key="1">
    <source>
        <dbReference type="SAM" id="MobiDB-lite"/>
    </source>
</evidence>
<feature type="region of interest" description="Disordered" evidence="1">
    <location>
        <begin position="165"/>
        <end position="184"/>
    </location>
</feature>
<feature type="region of interest" description="Disordered" evidence="1">
    <location>
        <begin position="1"/>
        <end position="160"/>
    </location>
</feature>
<dbReference type="Proteomes" id="UP000007305">
    <property type="component" value="Chromosome 1"/>
</dbReference>
<feature type="compositionally biased region" description="Low complexity" evidence="1">
    <location>
        <begin position="101"/>
        <end position="111"/>
    </location>
</feature>
<evidence type="ECO:0000313" key="3">
    <source>
        <dbReference type="Proteomes" id="UP000007305"/>
    </source>
</evidence>
<feature type="region of interest" description="Disordered" evidence="1">
    <location>
        <begin position="382"/>
        <end position="473"/>
    </location>
</feature>
<proteinExistence type="predicted"/>
<name>A0A804LTK4_MAIZE</name>
<dbReference type="AlphaFoldDB" id="A0A804LTK4"/>
<keyword evidence="3" id="KW-1185">Reference proteome</keyword>
<reference evidence="2" key="3">
    <citation type="submission" date="2021-05" db="UniProtKB">
        <authorList>
            <consortium name="EnsemblPlants"/>
        </authorList>
    </citation>
    <scope>IDENTIFICATION</scope>
    <source>
        <strain evidence="2">cv. B73</strain>
    </source>
</reference>
<feature type="region of interest" description="Disordered" evidence="1">
    <location>
        <begin position="217"/>
        <end position="311"/>
    </location>
</feature>
<accession>A0A804LTK4</accession>
<evidence type="ECO:0000313" key="2">
    <source>
        <dbReference type="EnsemblPlants" id="Zm00001eb035540_P001"/>
    </source>
</evidence>
<organism evidence="2 3">
    <name type="scientific">Zea mays</name>
    <name type="common">Maize</name>
    <dbReference type="NCBI Taxonomy" id="4577"/>
    <lineage>
        <taxon>Eukaryota</taxon>
        <taxon>Viridiplantae</taxon>
        <taxon>Streptophyta</taxon>
        <taxon>Embryophyta</taxon>
        <taxon>Tracheophyta</taxon>
        <taxon>Spermatophyta</taxon>
        <taxon>Magnoliopsida</taxon>
        <taxon>Liliopsida</taxon>
        <taxon>Poales</taxon>
        <taxon>Poaceae</taxon>
        <taxon>PACMAD clade</taxon>
        <taxon>Panicoideae</taxon>
        <taxon>Andropogonodae</taxon>
        <taxon>Andropogoneae</taxon>
        <taxon>Tripsacinae</taxon>
        <taxon>Zea</taxon>
    </lineage>
</organism>
<reference evidence="3" key="1">
    <citation type="submission" date="2015-12" db="EMBL/GenBank/DDBJ databases">
        <title>Update maize B73 reference genome by single molecule sequencing technologies.</title>
        <authorList>
            <consortium name="Maize Genome Sequencing Project"/>
            <person name="Ware D."/>
        </authorList>
    </citation>
    <scope>NUCLEOTIDE SEQUENCE [LARGE SCALE GENOMIC DNA]</scope>
    <source>
        <strain evidence="3">cv. B73</strain>
    </source>
</reference>
<sequence length="473" mass="50213">MSSRGRSRRASNSRRLTCLPATPSFAAHRLVSNARPLRRRQRRRRHHRRRHRRHRLQPPSKKAPRHPNQQQTPWRPQARRQLTMRSKTRAISPSRAPPPRRSASSPHSLARLGSPAWRSSRCGGDGGTRPRTSARPRRAAPAGGEGRSQRGAGAPCRRRVRGARWRRGAEGGAGAADVRARRPRPVLRVAGPAQGHGGGARHRQPRRVLLRHAHDGPLCRGEAVQGDEPGGQGGLRGAHAAAGPAQPPQPPPARRLLLPQGGEAAHPRLRPQPELGEPPPWRRRRARDEEGGAALGGAAEDRQGRGAGAQLPVRRAVHAHGAARPPQVVQHPARRPLRAAADGLRAGACDEPVARRAAHGGLQVPGAEAVRPLVQEERCLVPRPAHPRDAHREAADLRPAQGGGGGAVGRIVVVTAEAGSGGGQRHGPGDRRGVDAGGRVAGHRGGPGPEGRGGGGQGGDGEADKGRHGVLRE</sequence>
<dbReference type="OrthoDB" id="418615at2759"/>
<dbReference type="EnsemblPlants" id="Zm00001eb035540_T001">
    <property type="protein sequence ID" value="Zm00001eb035540_P001"/>
    <property type="gene ID" value="Zm00001eb035540"/>
</dbReference>
<gene>
    <name evidence="2" type="primary">LOC103642306</name>
</gene>